<dbReference type="Proteomes" id="UP000712007">
    <property type="component" value="Unassembled WGS sequence"/>
</dbReference>
<keyword evidence="1" id="KW-0812">Transmembrane</keyword>
<evidence type="ECO:0000256" key="1">
    <source>
        <dbReference type="SAM" id="Phobius"/>
    </source>
</evidence>
<sequence>MDDKQIEYLNRYEESLALRLTELCTEMRFMNGQLFRTDDIEAIWTRCAPEYMADAVPNIAQYPSAALAWAAYFGMAVARLWDRRWDEVQKWPDPYAAIRDARGFDEMDEYITEEILGYLPESRTARDIENLMVQLARIAETAIRREEIEPQSETAFHVFARTVRTLYRIGASVELYMLGYKYVKVN</sequence>
<dbReference type="EMBL" id="JADIMV010000147">
    <property type="protein sequence ID" value="MBO8440713.1"/>
    <property type="molecule type" value="Genomic_DNA"/>
</dbReference>
<organism evidence="2 3">
    <name type="scientific">Candidatus Aphodosoma intestinipullorum</name>
    <dbReference type="NCBI Taxonomy" id="2840674"/>
    <lineage>
        <taxon>Bacteria</taxon>
        <taxon>Pseudomonadati</taxon>
        <taxon>Bacteroidota</taxon>
        <taxon>Bacteroidia</taxon>
        <taxon>Bacteroidales</taxon>
        <taxon>Candidatus Aphodosoma</taxon>
    </lineage>
</organism>
<protein>
    <submittedName>
        <fullName evidence="2">Uncharacterized protein</fullName>
    </submittedName>
</protein>
<reference evidence="2" key="2">
    <citation type="journal article" date="2021" name="PeerJ">
        <title>Extensive microbial diversity within the chicken gut microbiome revealed by metagenomics and culture.</title>
        <authorList>
            <person name="Gilroy R."/>
            <person name="Ravi A."/>
            <person name="Getino M."/>
            <person name="Pursley I."/>
            <person name="Horton D.L."/>
            <person name="Alikhan N.F."/>
            <person name="Baker D."/>
            <person name="Gharbi K."/>
            <person name="Hall N."/>
            <person name="Watson M."/>
            <person name="Adriaenssens E.M."/>
            <person name="Foster-Nyarko E."/>
            <person name="Jarju S."/>
            <person name="Secka A."/>
            <person name="Antonio M."/>
            <person name="Oren A."/>
            <person name="Chaudhuri R.R."/>
            <person name="La Ragione R."/>
            <person name="Hildebrand F."/>
            <person name="Pallen M.J."/>
        </authorList>
    </citation>
    <scope>NUCLEOTIDE SEQUENCE</scope>
    <source>
        <strain evidence="2">3924</strain>
    </source>
</reference>
<name>A0A940IEW3_9BACT</name>
<evidence type="ECO:0000313" key="3">
    <source>
        <dbReference type="Proteomes" id="UP000712007"/>
    </source>
</evidence>
<accession>A0A940IEW3</accession>
<comment type="caution">
    <text evidence="2">The sequence shown here is derived from an EMBL/GenBank/DDBJ whole genome shotgun (WGS) entry which is preliminary data.</text>
</comment>
<keyword evidence="1" id="KW-1133">Transmembrane helix</keyword>
<gene>
    <name evidence="2" type="ORF">IAC51_08715</name>
</gene>
<proteinExistence type="predicted"/>
<keyword evidence="1" id="KW-0472">Membrane</keyword>
<evidence type="ECO:0000313" key="2">
    <source>
        <dbReference type="EMBL" id="MBO8440713.1"/>
    </source>
</evidence>
<feature type="transmembrane region" description="Helical" evidence="1">
    <location>
        <begin position="59"/>
        <end position="81"/>
    </location>
</feature>
<dbReference type="AlphaFoldDB" id="A0A940IEW3"/>
<reference evidence="2" key="1">
    <citation type="submission" date="2020-10" db="EMBL/GenBank/DDBJ databases">
        <authorList>
            <person name="Gilroy R."/>
        </authorList>
    </citation>
    <scope>NUCLEOTIDE SEQUENCE</scope>
    <source>
        <strain evidence="2">3924</strain>
    </source>
</reference>